<feature type="transmembrane region" description="Helical" evidence="2">
    <location>
        <begin position="34"/>
        <end position="55"/>
    </location>
</feature>
<keyword evidence="4" id="KW-1185">Reference proteome</keyword>
<proteinExistence type="predicted"/>
<evidence type="ECO:0000313" key="4">
    <source>
        <dbReference type="Proteomes" id="UP000053647"/>
    </source>
</evidence>
<organism evidence="3 4">
    <name type="scientific">Paxillus involutus ATCC 200175</name>
    <dbReference type="NCBI Taxonomy" id="664439"/>
    <lineage>
        <taxon>Eukaryota</taxon>
        <taxon>Fungi</taxon>
        <taxon>Dikarya</taxon>
        <taxon>Basidiomycota</taxon>
        <taxon>Agaricomycotina</taxon>
        <taxon>Agaricomycetes</taxon>
        <taxon>Agaricomycetidae</taxon>
        <taxon>Boletales</taxon>
        <taxon>Paxilineae</taxon>
        <taxon>Paxillaceae</taxon>
        <taxon>Paxillus</taxon>
    </lineage>
</organism>
<feature type="compositionally biased region" description="Low complexity" evidence="1">
    <location>
        <begin position="150"/>
        <end position="162"/>
    </location>
</feature>
<evidence type="ECO:0000256" key="2">
    <source>
        <dbReference type="SAM" id="Phobius"/>
    </source>
</evidence>
<reference evidence="4" key="2">
    <citation type="submission" date="2015-01" db="EMBL/GenBank/DDBJ databases">
        <title>Evolutionary Origins and Diversification of the Mycorrhizal Mutualists.</title>
        <authorList>
            <consortium name="DOE Joint Genome Institute"/>
            <consortium name="Mycorrhizal Genomics Consortium"/>
            <person name="Kohler A."/>
            <person name="Kuo A."/>
            <person name="Nagy L.G."/>
            <person name="Floudas D."/>
            <person name="Copeland A."/>
            <person name="Barry K.W."/>
            <person name="Cichocki N."/>
            <person name="Veneault-Fourrey C."/>
            <person name="LaButti K."/>
            <person name="Lindquist E.A."/>
            <person name="Lipzen A."/>
            <person name="Lundell T."/>
            <person name="Morin E."/>
            <person name="Murat C."/>
            <person name="Riley R."/>
            <person name="Ohm R."/>
            <person name="Sun H."/>
            <person name="Tunlid A."/>
            <person name="Henrissat B."/>
            <person name="Grigoriev I.V."/>
            <person name="Hibbett D.S."/>
            <person name="Martin F."/>
        </authorList>
    </citation>
    <scope>NUCLEOTIDE SEQUENCE [LARGE SCALE GENOMIC DNA]</scope>
    <source>
        <strain evidence="4">ATCC 200175</strain>
    </source>
</reference>
<dbReference type="OrthoDB" id="2689324at2759"/>
<accession>A0A0C9SSF9</accession>
<dbReference type="Proteomes" id="UP000053647">
    <property type="component" value="Unassembled WGS sequence"/>
</dbReference>
<protein>
    <submittedName>
        <fullName evidence="3">Uncharacterized protein</fullName>
    </submittedName>
</protein>
<name>A0A0C9SSF9_PAXIN</name>
<feature type="compositionally biased region" description="Low complexity" evidence="1">
    <location>
        <begin position="1"/>
        <end position="25"/>
    </location>
</feature>
<reference evidence="3 4" key="1">
    <citation type="submission" date="2014-06" db="EMBL/GenBank/DDBJ databases">
        <authorList>
            <consortium name="DOE Joint Genome Institute"/>
            <person name="Kuo A."/>
            <person name="Kohler A."/>
            <person name="Nagy L.G."/>
            <person name="Floudas D."/>
            <person name="Copeland A."/>
            <person name="Barry K.W."/>
            <person name="Cichocki N."/>
            <person name="Veneault-Fourrey C."/>
            <person name="LaButti K."/>
            <person name="Lindquist E.A."/>
            <person name="Lipzen A."/>
            <person name="Lundell T."/>
            <person name="Morin E."/>
            <person name="Murat C."/>
            <person name="Sun H."/>
            <person name="Tunlid A."/>
            <person name="Henrissat B."/>
            <person name="Grigoriev I.V."/>
            <person name="Hibbett D.S."/>
            <person name="Martin F."/>
            <person name="Nordberg H.P."/>
            <person name="Cantor M.N."/>
            <person name="Hua S.X."/>
        </authorList>
    </citation>
    <scope>NUCLEOTIDE SEQUENCE [LARGE SCALE GENOMIC DNA]</scope>
    <source>
        <strain evidence="3 4">ATCC 200175</strain>
    </source>
</reference>
<keyword evidence="2" id="KW-1133">Transmembrane helix</keyword>
<dbReference type="HOGENOM" id="CLU_1094592_0_0_1"/>
<evidence type="ECO:0000256" key="1">
    <source>
        <dbReference type="SAM" id="MobiDB-lite"/>
    </source>
</evidence>
<sequence>MSSSSPPTSTNTGTSPSPTSGSSGSEPVMTSANYFFGFIITFVVLLLLFVGCGVGSRRRFGFIGRAWDERMQDMDEGAFEGRGAGSTGRKRLVRPIFWETWTDPRRDLAGKISQEASWEGVQPLSASFIRPPSKPPAGEQSKSGPLSLGTSSSQTSITNSQSHAQLHRLQTTLNSYLFRRPRPHTNHPPEPEPPERPLPEAVQITVVICMPSPSTSALGNSEGPSAYSSGEQTSLLGEYQVGITQLPWTSGDIS</sequence>
<feature type="region of interest" description="Disordered" evidence="1">
    <location>
        <begin position="126"/>
        <end position="164"/>
    </location>
</feature>
<gene>
    <name evidence="3" type="ORF">PAXINDRAFT_171859</name>
</gene>
<keyword evidence="2" id="KW-0812">Transmembrane</keyword>
<dbReference type="AlphaFoldDB" id="A0A0C9SSF9"/>
<evidence type="ECO:0000313" key="3">
    <source>
        <dbReference type="EMBL" id="KIJ11164.1"/>
    </source>
</evidence>
<feature type="region of interest" description="Disordered" evidence="1">
    <location>
        <begin position="1"/>
        <end position="26"/>
    </location>
</feature>
<dbReference type="EMBL" id="KN819385">
    <property type="protein sequence ID" value="KIJ11164.1"/>
    <property type="molecule type" value="Genomic_DNA"/>
</dbReference>
<keyword evidence="2" id="KW-0472">Membrane</keyword>